<keyword evidence="10 12" id="KW-0479">Metal-binding</keyword>
<dbReference type="Gene3D" id="3.20.20.120">
    <property type="entry name" value="Enolase-like C-terminal domain"/>
    <property type="match status" value="1"/>
</dbReference>
<evidence type="ECO:0000256" key="7">
    <source>
        <dbReference type="ARBA" id="ARBA00023152"/>
    </source>
</evidence>
<proteinExistence type="inferred from homology"/>
<dbReference type="RefSeq" id="WP_008676355.1">
    <property type="nucleotide sequence ID" value="NZ_ANOH01000120.1"/>
</dbReference>
<keyword evidence="16" id="KW-1185">Reference proteome</keyword>
<dbReference type="SUPFAM" id="SSF54826">
    <property type="entry name" value="Enolase N-terminal domain-like"/>
    <property type="match status" value="1"/>
</dbReference>
<comment type="similarity">
    <text evidence="2 10">Belongs to the enolase family.</text>
</comment>
<comment type="pathway">
    <text evidence="1 10">Carbohydrate degradation; glycolysis; pyruvate from D-glyceraldehyde 3-phosphate: step 4/5.</text>
</comment>
<comment type="caution">
    <text evidence="15">The sequence shown here is derived from an EMBL/GenBank/DDBJ whole genome shotgun (WGS) entry which is preliminary data.</text>
</comment>
<dbReference type="PROSITE" id="PS00164">
    <property type="entry name" value="ENOLASE"/>
    <property type="match status" value="1"/>
</dbReference>
<sequence>MKIESLDAYQIYDSRGMPTVEVEVRLASGVKGYGLVPSGASTGQFEALEMRDGDSKSFRGRSVFKAVEHVRTEIASLLSGHDVFDQSGIDRAMIQLDGTPNKTRLGANAILGVSMAVANAAAIERGVPLYESIGGGKGTQLPLPEIQIIGGGAHANWRTDVQDYLVIATGARNYAETLEITFNVYHAAGDLMRERNKYYGLADEGGYWPEFENNEDALEVLVEAMQRAGYTPGKEASISLDIAASDLYDEETQTYRFGLENKSFSSEEFSALLIDWCESYPIISIEDPSADTDWDGWNRINQAVGERVQIVGDDLFTTNLKRIKEGIERKAANSVLIKLNQIGTVTETIDAIELTQQAGWLPIVSARSGETEDAFICHLAVATNAGQLKVGSFARSERMVKWNEVLRIERLLGQNATFQSAEIFSKLKQL</sequence>
<keyword evidence="7 10" id="KW-0324">Glycolysis</keyword>
<evidence type="ECO:0000256" key="5">
    <source>
        <dbReference type="ARBA" id="ARBA00022525"/>
    </source>
</evidence>
<dbReference type="GO" id="GO:0004634">
    <property type="term" value="F:phosphopyruvate hydratase activity"/>
    <property type="evidence" value="ECO:0007669"/>
    <property type="project" value="UniProtKB-UniRule"/>
</dbReference>
<keyword evidence="15" id="KW-0670">Pyruvate</keyword>
<feature type="binding site" evidence="10 12">
    <location>
        <position position="313"/>
    </location>
    <ligand>
        <name>Mg(2+)</name>
        <dbReference type="ChEBI" id="CHEBI:18420"/>
    </ligand>
</feature>
<dbReference type="UniPathway" id="UPA00109">
    <property type="reaction ID" value="UER00187"/>
</dbReference>
<reference evidence="15 16" key="1">
    <citation type="journal article" date="2013" name="Mar. Genomics">
        <title>Expression of sulfatases in Rhodopirellula baltica and the diversity of sulfatases in the genus Rhodopirellula.</title>
        <authorList>
            <person name="Wegner C.E."/>
            <person name="Richter-Heitmann T."/>
            <person name="Klindworth A."/>
            <person name="Klockow C."/>
            <person name="Richter M."/>
            <person name="Achstetter T."/>
            <person name="Glockner F.O."/>
            <person name="Harder J."/>
        </authorList>
    </citation>
    <scope>NUCLEOTIDE SEQUENCE [LARGE SCALE GENOMIC DNA]</scope>
    <source>
        <strain evidence="15 16">SM41</strain>
    </source>
</reference>
<dbReference type="Pfam" id="PF03952">
    <property type="entry name" value="Enolase_N"/>
    <property type="match status" value="1"/>
</dbReference>
<feature type="binding site" evidence="10">
    <location>
        <position position="162"/>
    </location>
    <ligand>
        <name>(2R)-2-phosphoglycerate</name>
        <dbReference type="ChEBI" id="CHEBI:58289"/>
    </ligand>
</feature>
<dbReference type="SFLD" id="SFLDG00178">
    <property type="entry name" value="enolase"/>
    <property type="match status" value="1"/>
</dbReference>
<dbReference type="GO" id="GO:0000287">
    <property type="term" value="F:magnesium ion binding"/>
    <property type="evidence" value="ECO:0007669"/>
    <property type="project" value="UniProtKB-UniRule"/>
</dbReference>
<feature type="binding site" evidence="10">
    <location>
        <position position="389"/>
    </location>
    <ligand>
        <name>(2R)-2-phosphoglycerate</name>
        <dbReference type="ChEBI" id="CHEBI:58289"/>
    </ligand>
</feature>
<dbReference type="GO" id="GO:0005576">
    <property type="term" value="C:extracellular region"/>
    <property type="evidence" value="ECO:0007669"/>
    <property type="project" value="UniProtKB-SubCell"/>
</dbReference>
<evidence type="ECO:0000313" key="16">
    <source>
        <dbReference type="Proteomes" id="UP000011885"/>
    </source>
</evidence>
<dbReference type="InterPro" id="IPR029017">
    <property type="entry name" value="Enolase-like_N"/>
</dbReference>
<feature type="active site" description="Proton acceptor" evidence="10 11">
    <location>
        <position position="338"/>
    </location>
</feature>
<dbReference type="PANTHER" id="PTHR11902:SF1">
    <property type="entry name" value="ENOLASE"/>
    <property type="match status" value="1"/>
</dbReference>
<comment type="function">
    <text evidence="9 10">Catalyzes the reversible conversion of 2-phosphoglycerate (2-PG) into phosphoenolpyruvate (PEP). It is essential for the degradation of carbohydrates via glycolysis.</text>
</comment>
<dbReference type="SFLD" id="SFLDF00002">
    <property type="entry name" value="enolase"/>
    <property type="match status" value="1"/>
</dbReference>
<organism evidence="15 16">
    <name type="scientific">Rhodopirellula sallentina SM41</name>
    <dbReference type="NCBI Taxonomy" id="1263870"/>
    <lineage>
        <taxon>Bacteria</taxon>
        <taxon>Pseudomonadati</taxon>
        <taxon>Planctomycetota</taxon>
        <taxon>Planctomycetia</taxon>
        <taxon>Pirellulales</taxon>
        <taxon>Pirellulaceae</taxon>
        <taxon>Rhodopirellula</taxon>
    </lineage>
</organism>
<dbReference type="GO" id="GO:0006096">
    <property type="term" value="P:glycolytic process"/>
    <property type="evidence" value="ECO:0007669"/>
    <property type="project" value="UniProtKB-UniRule"/>
</dbReference>
<accession>M5ULG4</accession>
<dbReference type="PIRSF" id="PIRSF001400">
    <property type="entry name" value="Enolase"/>
    <property type="match status" value="1"/>
</dbReference>
<evidence type="ECO:0000259" key="13">
    <source>
        <dbReference type="SMART" id="SM01192"/>
    </source>
</evidence>
<dbReference type="NCBIfam" id="TIGR01060">
    <property type="entry name" value="eno"/>
    <property type="match status" value="1"/>
</dbReference>
<dbReference type="EC" id="4.2.1.11" evidence="3 10"/>
<comment type="subcellular location">
    <subcellularLocation>
        <location evidence="10">Cytoplasm</location>
    </subcellularLocation>
    <subcellularLocation>
        <location evidence="10">Secreted</location>
    </subcellularLocation>
    <subcellularLocation>
        <location evidence="10">Cell surface</location>
    </subcellularLocation>
    <text evidence="10">Fractions of enolase are present in both the cytoplasm and on the cell surface.</text>
</comment>
<evidence type="ECO:0000256" key="1">
    <source>
        <dbReference type="ARBA" id="ARBA00005031"/>
    </source>
</evidence>
<dbReference type="InterPro" id="IPR020810">
    <property type="entry name" value="Enolase_C"/>
</dbReference>
<dbReference type="PRINTS" id="PR00148">
    <property type="entry name" value="ENOLASE"/>
</dbReference>
<dbReference type="PANTHER" id="PTHR11902">
    <property type="entry name" value="ENOLASE"/>
    <property type="match status" value="1"/>
</dbReference>
<keyword evidence="6 10" id="KW-0460">Magnesium</keyword>
<dbReference type="PATRIC" id="fig|1263870.3.peg.1831"/>
<evidence type="ECO:0000256" key="3">
    <source>
        <dbReference type="ARBA" id="ARBA00012058"/>
    </source>
</evidence>
<dbReference type="SUPFAM" id="SSF51604">
    <property type="entry name" value="Enolase C-terminal domain-like"/>
    <property type="match status" value="1"/>
</dbReference>
<dbReference type="EMBL" id="ANOH01000120">
    <property type="protein sequence ID" value="EMI56863.1"/>
    <property type="molecule type" value="Genomic_DNA"/>
</dbReference>
<dbReference type="Proteomes" id="UP000011885">
    <property type="component" value="Unassembled WGS sequence"/>
</dbReference>
<feature type="binding site" evidence="10 12">
    <location>
        <position position="286"/>
    </location>
    <ligand>
        <name>Mg(2+)</name>
        <dbReference type="ChEBI" id="CHEBI:18420"/>
    </ligand>
</feature>
<dbReference type="AlphaFoldDB" id="M5ULG4"/>
<protein>
    <recommendedName>
        <fullName evidence="4 10">Enolase</fullName>
        <ecNumber evidence="3 10">4.2.1.11</ecNumber>
    </recommendedName>
    <alternativeName>
        <fullName evidence="10">2-phospho-D-glycerate hydro-lyase</fullName>
    </alternativeName>
    <alternativeName>
        <fullName evidence="10">2-phosphoglycerate dehydratase</fullName>
    </alternativeName>
</protein>
<dbReference type="CDD" id="cd03313">
    <property type="entry name" value="enolase"/>
    <property type="match status" value="1"/>
</dbReference>
<feature type="binding site" evidence="10">
    <location>
        <position position="367"/>
    </location>
    <ligand>
        <name>(2R)-2-phosphoglycerate</name>
        <dbReference type="ChEBI" id="CHEBI:58289"/>
    </ligand>
</feature>
<evidence type="ECO:0000259" key="14">
    <source>
        <dbReference type="SMART" id="SM01193"/>
    </source>
</evidence>
<dbReference type="InterPro" id="IPR036849">
    <property type="entry name" value="Enolase-like_C_sf"/>
</dbReference>
<dbReference type="SMART" id="SM01192">
    <property type="entry name" value="Enolase_C"/>
    <property type="match status" value="1"/>
</dbReference>
<dbReference type="SFLD" id="SFLDS00001">
    <property type="entry name" value="Enolase"/>
    <property type="match status" value="1"/>
</dbReference>
<evidence type="ECO:0000256" key="10">
    <source>
        <dbReference type="HAMAP-Rule" id="MF_00318"/>
    </source>
</evidence>
<evidence type="ECO:0000256" key="9">
    <source>
        <dbReference type="ARBA" id="ARBA00045763"/>
    </source>
</evidence>
<feature type="binding site" evidence="10">
    <location>
        <position position="368"/>
    </location>
    <ligand>
        <name>(2R)-2-phosphoglycerate</name>
        <dbReference type="ChEBI" id="CHEBI:58289"/>
    </ligand>
</feature>
<evidence type="ECO:0000256" key="6">
    <source>
        <dbReference type="ARBA" id="ARBA00022842"/>
    </source>
</evidence>
<evidence type="ECO:0000256" key="11">
    <source>
        <dbReference type="PIRSR" id="PIRSR001400-1"/>
    </source>
</evidence>
<evidence type="ECO:0000256" key="2">
    <source>
        <dbReference type="ARBA" id="ARBA00009604"/>
    </source>
</evidence>
<dbReference type="InterPro" id="IPR020809">
    <property type="entry name" value="Enolase_CS"/>
</dbReference>
<keyword evidence="5 10" id="KW-0964">Secreted</keyword>
<dbReference type="Pfam" id="PF00113">
    <property type="entry name" value="Enolase_C"/>
    <property type="match status" value="1"/>
</dbReference>
<feature type="domain" description="Enolase N-terminal" evidence="14">
    <location>
        <begin position="3"/>
        <end position="133"/>
    </location>
</feature>
<evidence type="ECO:0000256" key="8">
    <source>
        <dbReference type="ARBA" id="ARBA00023239"/>
    </source>
</evidence>
<dbReference type="GO" id="GO:0009986">
    <property type="term" value="C:cell surface"/>
    <property type="evidence" value="ECO:0007669"/>
    <property type="project" value="UniProtKB-SubCell"/>
</dbReference>
<evidence type="ECO:0000256" key="12">
    <source>
        <dbReference type="PIRSR" id="PIRSR001400-3"/>
    </source>
</evidence>
<evidence type="ECO:0000256" key="4">
    <source>
        <dbReference type="ARBA" id="ARBA00017068"/>
    </source>
</evidence>
<name>M5ULG4_9BACT</name>
<feature type="active site" description="Proton donor" evidence="10 11">
    <location>
        <position position="204"/>
    </location>
</feature>
<keyword evidence="10" id="KW-0963">Cytoplasm</keyword>
<dbReference type="GO" id="GO:0000015">
    <property type="term" value="C:phosphopyruvate hydratase complex"/>
    <property type="evidence" value="ECO:0007669"/>
    <property type="project" value="InterPro"/>
</dbReference>
<gene>
    <name evidence="10" type="primary">eno</name>
    <name evidence="15" type="ORF">RSSM_01709</name>
</gene>
<feature type="binding site" evidence="10">
    <location>
        <position position="338"/>
    </location>
    <ligand>
        <name>(2R)-2-phosphoglycerate</name>
        <dbReference type="ChEBI" id="CHEBI:58289"/>
    </ligand>
</feature>
<dbReference type="HAMAP" id="MF_00318">
    <property type="entry name" value="Enolase"/>
    <property type="match status" value="1"/>
</dbReference>
<dbReference type="SMART" id="SM01193">
    <property type="entry name" value="Enolase_N"/>
    <property type="match status" value="1"/>
</dbReference>
<comment type="cofactor">
    <cofactor evidence="12">
        <name>Mg(2+)</name>
        <dbReference type="ChEBI" id="CHEBI:18420"/>
    </cofactor>
    <text evidence="12">Mg(2+) is required for catalysis and for stabilizing the dimer.</text>
</comment>
<dbReference type="InterPro" id="IPR020811">
    <property type="entry name" value="Enolase_N"/>
</dbReference>
<keyword evidence="8 10" id="KW-0456">Lyase</keyword>
<dbReference type="InterPro" id="IPR000941">
    <property type="entry name" value="Enolase"/>
</dbReference>
<dbReference type="OrthoDB" id="4577602at2"/>
<evidence type="ECO:0000313" key="15">
    <source>
        <dbReference type="EMBL" id="EMI56863.1"/>
    </source>
</evidence>
<dbReference type="Gene3D" id="3.30.390.10">
    <property type="entry name" value="Enolase-like, N-terminal domain"/>
    <property type="match status" value="1"/>
</dbReference>
<comment type="catalytic activity">
    <reaction evidence="10">
        <text>(2R)-2-phosphoglycerate = phosphoenolpyruvate + H2O</text>
        <dbReference type="Rhea" id="RHEA:10164"/>
        <dbReference type="ChEBI" id="CHEBI:15377"/>
        <dbReference type="ChEBI" id="CHEBI:58289"/>
        <dbReference type="ChEBI" id="CHEBI:58702"/>
        <dbReference type="EC" id="4.2.1.11"/>
    </reaction>
</comment>
<feature type="binding site" evidence="10 12">
    <location>
        <position position="241"/>
    </location>
    <ligand>
        <name>Mg(2+)</name>
        <dbReference type="ChEBI" id="CHEBI:18420"/>
    </ligand>
</feature>
<feature type="domain" description="Enolase C-terminal TIM barrel" evidence="13">
    <location>
        <begin position="138"/>
        <end position="426"/>
    </location>
</feature>
<comment type="cofactor">
    <cofactor evidence="10">
        <name>Mg(2+)</name>
        <dbReference type="ChEBI" id="CHEBI:18420"/>
    </cofactor>
    <text evidence="10">Binds a second Mg(2+) ion via substrate during catalysis.</text>
</comment>